<evidence type="ECO:0000313" key="4">
    <source>
        <dbReference type="EMBL" id="MBO8481092.1"/>
    </source>
</evidence>
<dbReference type="GO" id="GO:0003723">
    <property type="term" value="F:RNA binding"/>
    <property type="evidence" value="ECO:0007669"/>
    <property type="project" value="InterPro"/>
</dbReference>
<reference evidence="4" key="1">
    <citation type="submission" date="2020-10" db="EMBL/GenBank/DDBJ databases">
        <authorList>
            <person name="Gilroy R."/>
        </authorList>
    </citation>
    <scope>NUCLEOTIDE SEQUENCE</scope>
    <source>
        <strain evidence="4">B3-2255</strain>
    </source>
</reference>
<dbReference type="GO" id="GO:0005829">
    <property type="term" value="C:cytosol"/>
    <property type="evidence" value="ECO:0007669"/>
    <property type="project" value="TreeGrafter"/>
</dbReference>
<proteinExistence type="predicted"/>
<dbReference type="EMBL" id="JADILY010000018">
    <property type="protein sequence ID" value="MBO8481092.1"/>
    <property type="molecule type" value="Genomic_DNA"/>
</dbReference>
<name>A0A9D9IYR4_9BACT</name>
<gene>
    <name evidence="4" type="ORF">IAC87_00930</name>
</gene>
<keyword evidence="1 4" id="KW-0489">Methyltransferase</keyword>
<dbReference type="InterPro" id="IPR029028">
    <property type="entry name" value="Alpha/beta_knot_MTases"/>
</dbReference>
<evidence type="ECO:0000256" key="2">
    <source>
        <dbReference type="ARBA" id="ARBA00022679"/>
    </source>
</evidence>
<reference evidence="4" key="2">
    <citation type="journal article" date="2021" name="PeerJ">
        <title>Extensive microbial diversity within the chicken gut microbiome revealed by metagenomics and culture.</title>
        <authorList>
            <person name="Gilroy R."/>
            <person name="Ravi A."/>
            <person name="Getino M."/>
            <person name="Pursley I."/>
            <person name="Horton D.L."/>
            <person name="Alikhan N.F."/>
            <person name="Baker D."/>
            <person name="Gharbi K."/>
            <person name="Hall N."/>
            <person name="Watson M."/>
            <person name="Adriaenssens E.M."/>
            <person name="Foster-Nyarko E."/>
            <person name="Jarju S."/>
            <person name="Secka A."/>
            <person name="Antonio M."/>
            <person name="Oren A."/>
            <person name="Chaudhuri R.R."/>
            <person name="La Ragione R."/>
            <person name="Hildebrand F."/>
            <person name="Pallen M.J."/>
        </authorList>
    </citation>
    <scope>NUCLEOTIDE SEQUENCE</scope>
    <source>
        <strain evidence="4">B3-2255</strain>
    </source>
</reference>
<evidence type="ECO:0000313" key="5">
    <source>
        <dbReference type="Proteomes" id="UP000823772"/>
    </source>
</evidence>
<sequence length="178" mass="20066">MDRRKLLNSELHRLTVDEFRNTEKNGIVLILDNVRSAHNVGSAFRTADAFLADEMALCGICAVPPSPEIHKTALGAENSVLWKHFDRTEDAVSYYKMRGYKIIAVEQTENSVMLDDFAPSCKEKYAFIFGNEVKGVCQEAVDLSDFSVEIPQYGTKHSLNVSVSVGIVLWDFMEKRRS</sequence>
<evidence type="ECO:0000256" key="1">
    <source>
        <dbReference type="ARBA" id="ARBA00022603"/>
    </source>
</evidence>
<accession>A0A9D9IYR4</accession>
<feature type="domain" description="tRNA/rRNA methyltransferase SpoU type" evidence="3">
    <location>
        <begin position="27"/>
        <end position="170"/>
    </location>
</feature>
<organism evidence="4 5">
    <name type="scientific">Candidatus Merdivivens faecigallinarum</name>
    <dbReference type="NCBI Taxonomy" id="2840871"/>
    <lineage>
        <taxon>Bacteria</taxon>
        <taxon>Pseudomonadati</taxon>
        <taxon>Bacteroidota</taxon>
        <taxon>Bacteroidia</taxon>
        <taxon>Bacteroidales</taxon>
        <taxon>Muribaculaceae</taxon>
        <taxon>Muribaculaceae incertae sedis</taxon>
        <taxon>Candidatus Merdivivens</taxon>
    </lineage>
</organism>
<dbReference type="GO" id="GO:0006396">
    <property type="term" value="P:RNA processing"/>
    <property type="evidence" value="ECO:0007669"/>
    <property type="project" value="InterPro"/>
</dbReference>
<comment type="caution">
    <text evidence="4">The sequence shown here is derived from an EMBL/GenBank/DDBJ whole genome shotgun (WGS) entry which is preliminary data.</text>
</comment>
<dbReference type="InterPro" id="IPR029026">
    <property type="entry name" value="tRNA_m1G_MTases_N"/>
</dbReference>
<dbReference type="InterPro" id="IPR001537">
    <property type="entry name" value="SpoU_MeTrfase"/>
</dbReference>
<dbReference type="Gene3D" id="3.40.1280.10">
    <property type="match status" value="1"/>
</dbReference>
<keyword evidence="2" id="KW-0808">Transferase</keyword>
<evidence type="ECO:0000259" key="3">
    <source>
        <dbReference type="Pfam" id="PF00588"/>
    </source>
</evidence>
<dbReference type="CDD" id="cd18097">
    <property type="entry name" value="SpoU-like"/>
    <property type="match status" value="1"/>
</dbReference>
<dbReference type="InterPro" id="IPR004441">
    <property type="entry name" value="rRNA_MeTrfase_TrmH"/>
</dbReference>
<dbReference type="PANTHER" id="PTHR46429:SF1">
    <property type="entry name" value="23S RRNA (GUANOSINE-2'-O-)-METHYLTRANSFERASE RLMB"/>
    <property type="match status" value="1"/>
</dbReference>
<protein>
    <submittedName>
        <fullName evidence="4">RNA methyltransferase</fullName>
    </submittedName>
</protein>
<dbReference type="PANTHER" id="PTHR46429">
    <property type="entry name" value="23S RRNA (GUANOSINE-2'-O-)-METHYLTRANSFERASE RLMB"/>
    <property type="match status" value="1"/>
</dbReference>
<dbReference type="Proteomes" id="UP000823772">
    <property type="component" value="Unassembled WGS sequence"/>
</dbReference>
<dbReference type="GO" id="GO:0032259">
    <property type="term" value="P:methylation"/>
    <property type="evidence" value="ECO:0007669"/>
    <property type="project" value="UniProtKB-KW"/>
</dbReference>
<dbReference type="GO" id="GO:0008173">
    <property type="term" value="F:RNA methyltransferase activity"/>
    <property type="evidence" value="ECO:0007669"/>
    <property type="project" value="InterPro"/>
</dbReference>
<dbReference type="AlphaFoldDB" id="A0A9D9IYR4"/>
<dbReference type="SUPFAM" id="SSF75217">
    <property type="entry name" value="alpha/beta knot"/>
    <property type="match status" value="1"/>
</dbReference>
<dbReference type="Pfam" id="PF00588">
    <property type="entry name" value="SpoU_methylase"/>
    <property type="match status" value="1"/>
</dbReference>